<feature type="transmembrane region" description="Helical" evidence="1">
    <location>
        <begin position="12"/>
        <end position="35"/>
    </location>
</feature>
<keyword evidence="2" id="KW-0614">Plasmid</keyword>
<feature type="transmembrane region" description="Helical" evidence="1">
    <location>
        <begin position="185"/>
        <end position="204"/>
    </location>
</feature>
<keyword evidence="1" id="KW-0812">Transmembrane</keyword>
<feature type="transmembrane region" description="Helical" evidence="1">
    <location>
        <begin position="149"/>
        <end position="173"/>
    </location>
</feature>
<dbReference type="Proteomes" id="UP000055136">
    <property type="component" value="Plasmid unnamed"/>
</dbReference>
<sequence length="362" mass="40305">MNPENIVAAIEKFFFEIIGQLLPGFLFLVGLYFVLPDAFVKSYTPSNSLGYWSLVGASYATGSALTALGSYIIIPLYLRIVASTLISWVLSKRIKDMLLSNAEIDKKLRQGAAFQFIKAQYPENASLRTLRNVAMSSINSSDKETTIRFMFLSLLSQGIATSILLLAVIQSVVWLPTYMRILEGVGSTAVLFMTALIVALPFILREREFFDRARRLPIDSYFATLKPTVSAENPGQPMKTVYLSGGHYSGWQKDVIKEANGFEYKDPSKNDLTDPRLYTEWDLEAIHSSDIVFAYFEDANPAGYGLSLEVGYAAALGKHIIFVDEKSHQSPDVGRYLKIVQETSNVVFDSLNDGISYLKSLS</sequence>
<evidence type="ECO:0000313" key="2">
    <source>
        <dbReference type="EMBL" id="ALP54942.1"/>
    </source>
</evidence>
<protein>
    <recommendedName>
        <fullName evidence="4">Nucleoside 2-deoxyribosyltransferase</fullName>
    </recommendedName>
</protein>
<dbReference type="InterPro" id="IPR039470">
    <property type="entry name" value="Nuc_deoxyri_tr2"/>
</dbReference>
<feature type="transmembrane region" description="Helical" evidence="1">
    <location>
        <begin position="68"/>
        <end position="90"/>
    </location>
</feature>
<keyword evidence="1" id="KW-0472">Membrane</keyword>
<geneLocation type="plasmid" evidence="2 3">
    <name>unnamed</name>
</geneLocation>
<name>A0A0S2TIE6_9GAMM</name>
<keyword evidence="3" id="KW-1185">Reference proteome</keyword>
<evidence type="ECO:0000256" key="1">
    <source>
        <dbReference type="SAM" id="Phobius"/>
    </source>
</evidence>
<evidence type="ECO:0008006" key="4">
    <source>
        <dbReference type="Google" id="ProtNLM"/>
    </source>
</evidence>
<dbReference type="KEGG" id="tee:Tel_16940"/>
<keyword evidence="1" id="KW-1133">Transmembrane helix</keyword>
<reference evidence="2" key="1">
    <citation type="submission" date="2015-10" db="EMBL/GenBank/DDBJ databases">
        <title>Description of Candidatus Tenderia electrophaga gen. nov, sp. nov., an Uncultivated Electroautotroph from a Biocathode Enrichment.</title>
        <authorList>
            <person name="Eddie B.J."/>
            <person name="Malanoski A.P."/>
            <person name="Wang Z."/>
            <person name="Hall R.J."/>
            <person name="Oh S.D."/>
            <person name="Heiner C."/>
            <person name="Lin B."/>
            <person name="Strycharz-Glaven S.M."/>
        </authorList>
    </citation>
    <scope>NUCLEOTIDE SEQUENCE [LARGE SCALE GENOMIC DNA]</scope>
    <source>
        <strain evidence="2">NRL1</strain>
        <plasmid evidence="2">unnamed</plasmid>
    </source>
</reference>
<gene>
    <name evidence="2" type="ORF">Tel_16940</name>
</gene>
<accession>A0A0S2TIE6</accession>
<evidence type="ECO:0000313" key="3">
    <source>
        <dbReference type="Proteomes" id="UP000055136"/>
    </source>
</evidence>
<dbReference type="EMBL" id="CP013100">
    <property type="protein sequence ID" value="ALP54942.1"/>
    <property type="molecule type" value="Genomic_DNA"/>
</dbReference>
<proteinExistence type="predicted"/>
<dbReference type="Gene3D" id="3.40.50.450">
    <property type="match status" value="1"/>
</dbReference>
<dbReference type="Pfam" id="PF15891">
    <property type="entry name" value="Nuc_deoxyri_tr2"/>
    <property type="match status" value="1"/>
</dbReference>
<dbReference type="AlphaFoldDB" id="A0A0S2TIE6"/>
<organism evidence="2 3">
    <name type="scientific">Candidatus Tenderia electrophaga</name>
    <dbReference type="NCBI Taxonomy" id="1748243"/>
    <lineage>
        <taxon>Bacteria</taxon>
        <taxon>Pseudomonadati</taxon>
        <taxon>Pseudomonadota</taxon>
        <taxon>Gammaproteobacteria</taxon>
        <taxon>Candidatus Tenderiales</taxon>
        <taxon>Candidatus Tenderiaceae</taxon>
        <taxon>Candidatus Tenderia</taxon>
    </lineage>
</organism>
<dbReference type="SUPFAM" id="SSF52309">
    <property type="entry name" value="N-(deoxy)ribosyltransferase-like"/>
    <property type="match status" value="1"/>
</dbReference>